<proteinExistence type="predicted"/>
<gene>
    <name evidence="1" type="ORF">XFF6991_450061</name>
</gene>
<dbReference type="EMBL" id="OCZC01000072">
    <property type="protein sequence ID" value="SOO25385.1"/>
    <property type="molecule type" value="Genomic_DNA"/>
</dbReference>
<comment type="caution">
    <text evidence="1">The sequence shown here is derived from an EMBL/GenBank/DDBJ whole genome shotgun (WGS) entry which is preliminary data.</text>
</comment>
<evidence type="ECO:0000313" key="1">
    <source>
        <dbReference type="EMBL" id="SOO25385.1"/>
    </source>
</evidence>
<name>A0A7Z7NIL2_XANCH</name>
<dbReference type="AlphaFoldDB" id="A0A7Z7NIL2"/>
<sequence length="157" mass="16373">MRTMVLGPWPRRVKLPRWIDTKPLSGNSPFSRQSTVGLSLCGSLSMAFCRSWPGRTLAVHAATGASGGPDLAGAAAEQAVANISGNRAETERASKGMRIPVSGGGGRCAEQDSTFATDSSVSHRTLSSSPCAAARFGAGSLRCCSRGCFAHCERSLR</sequence>
<reference evidence="1 2" key="1">
    <citation type="submission" date="2017-10" db="EMBL/GenBank/DDBJ databases">
        <authorList>
            <person name="Regsiter A."/>
            <person name="William W."/>
        </authorList>
    </citation>
    <scope>NUCLEOTIDE SEQUENCE [LARGE SCALE GENOMIC DNA]</scope>
    <source>
        <strain evidence="1 2">CFBP6991</strain>
    </source>
</reference>
<evidence type="ECO:0000313" key="2">
    <source>
        <dbReference type="Proteomes" id="UP000234345"/>
    </source>
</evidence>
<dbReference type="Proteomes" id="UP000234345">
    <property type="component" value="Unassembled WGS sequence"/>
</dbReference>
<organism evidence="1 2">
    <name type="scientific">Xanthomonas campestris pv. phaseoli</name>
    <dbReference type="NCBI Taxonomy" id="317013"/>
    <lineage>
        <taxon>Bacteria</taxon>
        <taxon>Pseudomonadati</taxon>
        <taxon>Pseudomonadota</taxon>
        <taxon>Gammaproteobacteria</taxon>
        <taxon>Lysobacterales</taxon>
        <taxon>Lysobacteraceae</taxon>
        <taxon>Xanthomonas</taxon>
    </lineage>
</organism>
<protein>
    <submittedName>
        <fullName evidence="1">Uncharacterized protein</fullName>
    </submittedName>
</protein>
<accession>A0A7Z7NIL2</accession>